<evidence type="ECO:0000259" key="3">
    <source>
        <dbReference type="Pfam" id="PF17830"/>
    </source>
</evidence>
<accession>A0AAD1XPF6</accession>
<dbReference type="EMBL" id="CAMPGE010018210">
    <property type="protein sequence ID" value="CAI2376648.1"/>
    <property type="molecule type" value="Genomic_DNA"/>
</dbReference>
<proteinExistence type="predicted"/>
<dbReference type="Proteomes" id="UP001295684">
    <property type="component" value="Unassembled WGS sequence"/>
</dbReference>
<evidence type="ECO:0000313" key="5">
    <source>
        <dbReference type="Proteomes" id="UP001295684"/>
    </source>
</evidence>
<keyword evidence="1" id="KW-0677">Repeat</keyword>
<dbReference type="InterPro" id="IPR041243">
    <property type="entry name" value="STI1/HOP_DP"/>
</dbReference>
<organism evidence="4 5">
    <name type="scientific">Euplotes crassus</name>
    <dbReference type="NCBI Taxonomy" id="5936"/>
    <lineage>
        <taxon>Eukaryota</taxon>
        <taxon>Sar</taxon>
        <taxon>Alveolata</taxon>
        <taxon>Ciliophora</taxon>
        <taxon>Intramacronucleata</taxon>
        <taxon>Spirotrichea</taxon>
        <taxon>Hypotrichia</taxon>
        <taxon>Euplotida</taxon>
        <taxon>Euplotidae</taxon>
        <taxon>Moneuplotes</taxon>
    </lineage>
</organism>
<dbReference type="Pfam" id="PF17830">
    <property type="entry name" value="STI1-HOP_DP"/>
    <property type="match status" value="1"/>
</dbReference>
<evidence type="ECO:0000256" key="2">
    <source>
        <dbReference type="SAM" id="MobiDB-lite"/>
    </source>
</evidence>
<evidence type="ECO:0000313" key="4">
    <source>
        <dbReference type="EMBL" id="CAI2376648.1"/>
    </source>
</evidence>
<feature type="compositionally biased region" description="Polar residues" evidence="2">
    <location>
        <begin position="41"/>
        <end position="61"/>
    </location>
</feature>
<name>A0AAD1XPF6_EUPCR</name>
<keyword evidence="5" id="KW-1185">Reference proteome</keyword>
<gene>
    <name evidence="4" type="ORF">ECRASSUSDP1_LOCUS18018</name>
</gene>
<dbReference type="Gene3D" id="1.10.260.100">
    <property type="match status" value="2"/>
</dbReference>
<dbReference type="AlphaFoldDB" id="A0AAD1XPF6"/>
<feature type="region of interest" description="Disordered" evidence="2">
    <location>
        <begin position="35"/>
        <end position="130"/>
    </location>
</feature>
<protein>
    <recommendedName>
        <fullName evidence="3">STI1/HOP DP domain-containing protein</fullName>
    </recommendedName>
</protein>
<feature type="domain" description="STI1/HOP DP" evidence="3">
    <location>
        <begin position="152"/>
        <end position="209"/>
    </location>
</feature>
<comment type="caution">
    <text evidence="4">The sequence shown here is derived from an EMBL/GenBank/DDBJ whole genome shotgun (WGS) entry which is preliminary data.</text>
</comment>
<feature type="compositionally biased region" description="Basic and acidic residues" evidence="2">
    <location>
        <begin position="112"/>
        <end position="130"/>
    </location>
</feature>
<sequence>MSDSDDDLPPPLEDMTEKVEKMSIRKQNYLNVVKDKEESKSYCSSDFSQPTVIPSSETVIQASDELKEAPTKKSSPPAVKKTTKKKKNAGFGGFATGFLSNPPPKKKKKTKKEPEIEDISHIKASKEDSKESLKFKEVQDNIKNSSEEWCTPDLLSKIIGNPTLRKAFTDPNYKQCIEMLQKDPKEAVKQYGSNPEFVNIMTEFSKMMGTHMEKVADEQKKKAEEADPALAVINNDEEVKQILQDPKVDAFLRHLQTSGGADLHYVMQNDHYLGEKLKTLIQKGVLNVQSTPF</sequence>
<reference evidence="4" key="1">
    <citation type="submission" date="2023-07" db="EMBL/GenBank/DDBJ databases">
        <authorList>
            <consortium name="AG Swart"/>
            <person name="Singh M."/>
            <person name="Singh A."/>
            <person name="Seah K."/>
            <person name="Emmerich C."/>
        </authorList>
    </citation>
    <scope>NUCLEOTIDE SEQUENCE</scope>
    <source>
        <strain evidence="4">DP1</strain>
    </source>
</reference>
<evidence type="ECO:0000256" key="1">
    <source>
        <dbReference type="ARBA" id="ARBA00022737"/>
    </source>
</evidence>